<dbReference type="GO" id="GO:0005576">
    <property type="term" value="C:extracellular region"/>
    <property type="evidence" value="ECO:0007669"/>
    <property type="project" value="UniProtKB-SubCell"/>
</dbReference>
<dbReference type="InterPro" id="IPR014044">
    <property type="entry name" value="CAP_dom"/>
</dbReference>
<evidence type="ECO:0000256" key="4">
    <source>
        <dbReference type="SAM" id="SignalP"/>
    </source>
</evidence>
<proteinExistence type="predicted"/>
<dbReference type="PANTHER" id="PTHR10334">
    <property type="entry name" value="CYSTEINE-RICH SECRETORY PROTEIN-RELATED"/>
    <property type="match status" value="1"/>
</dbReference>
<evidence type="ECO:0000313" key="6">
    <source>
        <dbReference type="EMBL" id="KAL3391203.1"/>
    </source>
</evidence>
<dbReference type="InterPro" id="IPR035940">
    <property type="entry name" value="CAP_sf"/>
</dbReference>
<accession>A0ABD2WEC0</accession>
<dbReference type="PRINTS" id="PR00837">
    <property type="entry name" value="V5TPXLIKE"/>
</dbReference>
<dbReference type="SMART" id="SM00198">
    <property type="entry name" value="SCP"/>
    <property type="match status" value="1"/>
</dbReference>
<dbReference type="EMBL" id="JBJJXI010000111">
    <property type="protein sequence ID" value="KAL3391203.1"/>
    <property type="molecule type" value="Genomic_DNA"/>
</dbReference>
<dbReference type="InterPro" id="IPR002413">
    <property type="entry name" value="V5_allergen-like"/>
</dbReference>
<comment type="subcellular location">
    <subcellularLocation>
        <location evidence="1">Secreted</location>
    </subcellularLocation>
</comment>
<keyword evidence="4" id="KW-0732">Signal</keyword>
<feature type="signal peptide" evidence="4">
    <location>
        <begin position="1"/>
        <end position="26"/>
    </location>
</feature>
<dbReference type="SUPFAM" id="SSF55797">
    <property type="entry name" value="PR-1-like"/>
    <property type="match status" value="1"/>
</dbReference>
<keyword evidence="7" id="KW-1185">Reference proteome</keyword>
<feature type="domain" description="SCP" evidence="5">
    <location>
        <begin position="40"/>
        <end position="194"/>
    </location>
</feature>
<dbReference type="AlphaFoldDB" id="A0ABD2WEC0"/>
<name>A0ABD2WEC0_9HYME</name>
<dbReference type="PRINTS" id="PR00838">
    <property type="entry name" value="V5ALLERGEN"/>
</dbReference>
<keyword evidence="2" id="KW-0964">Secreted</keyword>
<dbReference type="Proteomes" id="UP001627154">
    <property type="component" value="Unassembled WGS sequence"/>
</dbReference>
<protein>
    <recommendedName>
        <fullName evidence="5">SCP domain-containing protein</fullName>
    </recommendedName>
</protein>
<dbReference type="CDD" id="cd05380">
    <property type="entry name" value="CAP_euk"/>
    <property type="match status" value="1"/>
</dbReference>
<evidence type="ECO:0000256" key="3">
    <source>
        <dbReference type="ARBA" id="ARBA00023157"/>
    </source>
</evidence>
<evidence type="ECO:0000256" key="1">
    <source>
        <dbReference type="ARBA" id="ARBA00004613"/>
    </source>
</evidence>
<comment type="caution">
    <text evidence="6">The sequence shown here is derived from an EMBL/GenBank/DDBJ whole genome shotgun (WGS) entry which is preliminary data.</text>
</comment>
<feature type="chain" id="PRO_5044742307" description="SCP domain-containing protein" evidence="4">
    <location>
        <begin position="27"/>
        <end position="238"/>
    </location>
</feature>
<gene>
    <name evidence="6" type="ORF">TKK_013945</name>
</gene>
<reference evidence="6 7" key="1">
    <citation type="journal article" date="2024" name="bioRxiv">
        <title>A reference genome for Trichogramma kaykai: A tiny desert-dwelling parasitoid wasp with competing sex-ratio distorters.</title>
        <authorList>
            <person name="Culotta J."/>
            <person name="Lindsey A.R."/>
        </authorList>
    </citation>
    <scope>NUCLEOTIDE SEQUENCE [LARGE SCALE GENOMIC DNA]</scope>
    <source>
        <strain evidence="6 7">KSX58</strain>
    </source>
</reference>
<sequence length="238" mass="27331">MESRSMRMVAILLAVWTYGSAPGCLACSGKTLLKTGVTCQEKQEILEEHNRLRSSIALGQVRGQPGAKFMMEMVWDDELASVAQRWADHCNENHDSARHIKRFLVGQNLARTWTTKPPKAQLDTEPEWRKQINKWFDEVRLYRNTYSPISGHFTQVIWGETYAVGCGFSYYYDPWRGYTKNYVCNYGPSGNVLGIKPYVHGWPECHAYGVEFSSKYSGLCSKKNHHNNVKKIMKHTLV</sequence>
<keyword evidence="3" id="KW-1015">Disulfide bond</keyword>
<organism evidence="6 7">
    <name type="scientific">Trichogramma kaykai</name>
    <dbReference type="NCBI Taxonomy" id="54128"/>
    <lineage>
        <taxon>Eukaryota</taxon>
        <taxon>Metazoa</taxon>
        <taxon>Ecdysozoa</taxon>
        <taxon>Arthropoda</taxon>
        <taxon>Hexapoda</taxon>
        <taxon>Insecta</taxon>
        <taxon>Pterygota</taxon>
        <taxon>Neoptera</taxon>
        <taxon>Endopterygota</taxon>
        <taxon>Hymenoptera</taxon>
        <taxon>Apocrita</taxon>
        <taxon>Proctotrupomorpha</taxon>
        <taxon>Chalcidoidea</taxon>
        <taxon>Trichogrammatidae</taxon>
        <taxon>Trichogramma</taxon>
    </lineage>
</organism>
<dbReference type="Gene3D" id="3.40.33.10">
    <property type="entry name" value="CAP"/>
    <property type="match status" value="1"/>
</dbReference>
<dbReference type="PROSITE" id="PS01009">
    <property type="entry name" value="CRISP_1"/>
    <property type="match status" value="1"/>
</dbReference>
<evidence type="ECO:0000313" key="7">
    <source>
        <dbReference type="Proteomes" id="UP001627154"/>
    </source>
</evidence>
<evidence type="ECO:0000259" key="5">
    <source>
        <dbReference type="SMART" id="SM00198"/>
    </source>
</evidence>
<dbReference type="InterPro" id="IPR001283">
    <property type="entry name" value="CRISP-related"/>
</dbReference>
<dbReference type="Pfam" id="PF00188">
    <property type="entry name" value="CAP"/>
    <property type="match status" value="1"/>
</dbReference>
<dbReference type="InterPro" id="IPR018244">
    <property type="entry name" value="Allrgn_V5/Tpx1_CS"/>
</dbReference>
<evidence type="ECO:0000256" key="2">
    <source>
        <dbReference type="ARBA" id="ARBA00022525"/>
    </source>
</evidence>